<proteinExistence type="predicted"/>
<feature type="transmembrane region" description="Helical" evidence="1">
    <location>
        <begin position="560"/>
        <end position="583"/>
    </location>
</feature>
<evidence type="ECO:0000256" key="1">
    <source>
        <dbReference type="SAM" id="Phobius"/>
    </source>
</evidence>
<evidence type="ECO:0000313" key="4">
    <source>
        <dbReference type="EMBL" id="PVH97856.1"/>
    </source>
</evidence>
<dbReference type="OrthoDB" id="5429634at2759"/>
<accession>A0A2V1DI38</accession>
<sequence length="670" mass="73206">MSSRAGLLGCAVLSAIVLALNVGMVAWASNCPPSEDNTKILYDGSCSTSAKANIAAHAAINVLSTLLLGASNYSMQIAMAPSRADVDKAHSKRRALTIGVPTLKNFRNISILRRLCWELLALSSIPLHLVYNSSILATKVATEYLVTELDESFLQTGISIELPGLSSTTVGQSGVMAGTGYTEVKALFDRILREAHAWENLTLEQCAQSYTPFLLNSRRTLVLVTPSTNDHRALPGLFRMVGSKTWMCDDRTSISPDKLDADGSAAFPCSPKRAIFGYRDHDTNWQEPSNPIYCLAEPHRQKCTVEAFRPFLIVISVFNAIKFVSILWLYFNSSTRHSKLHTLGDAVVSFLNHPDDSTKNLCALDKVPLEKKWRTRSSVVTVRWTRRSQRRADAISGIQCIVSIIMFLIAICGIIILLGKALSADNARGTLQSAFRPSSFTSNQNLAIVGFESLQNATLTGLVVLVNIPQLVFSVFYVFYNSLLSIFLQASEWNAFSLVCGYSVPLLLFSTSIHFLISQAIFLSRISFLDFLGRPSQRFGALGYGNMYGAHPGQLLAATYFSPAILAVLVLSITAFLALLFIGSKKLPGNMVMAAGSSAVIAAACHQRDSGPRTVLEQDSEGNHGDEAATKALKWGDVGYVLQIEEDVVYRHLQFSTRDVMEPSEGAEYA</sequence>
<evidence type="ECO:0000259" key="3">
    <source>
        <dbReference type="Pfam" id="PF20163"/>
    </source>
</evidence>
<dbReference type="Pfam" id="PF20163">
    <property type="entry name" value="DUF6536"/>
    <property type="match status" value="1"/>
</dbReference>
<feature type="transmembrane region" description="Helical" evidence="1">
    <location>
        <begin position="459"/>
        <end position="483"/>
    </location>
</feature>
<dbReference type="InterPro" id="IPR046623">
    <property type="entry name" value="DUF6536"/>
</dbReference>
<gene>
    <name evidence="4" type="ORF">DM02DRAFT_657843</name>
</gene>
<feature type="transmembrane region" description="Helical" evidence="1">
    <location>
        <begin position="311"/>
        <end position="331"/>
    </location>
</feature>
<dbReference type="PANTHER" id="PTHR35395">
    <property type="entry name" value="DUF6536 DOMAIN-CONTAINING PROTEIN"/>
    <property type="match status" value="1"/>
</dbReference>
<keyword evidence="1" id="KW-0472">Membrane</keyword>
<keyword evidence="5" id="KW-1185">Reference proteome</keyword>
<dbReference type="AlphaFoldDB" id="A0A2V1DI38"/>
<feature type="signal peptide" evidence="2">
    <location>
        <begin position="1"/>
        <end position="19"/>
    </location>
</feature>
<dbReference type="EMBL" id="KZ805426">
    <property type="protein sequence ID" value="PVH97856.1"/>
    <property type="molecule type" value="Genomic_DNA"/>
</dbReference>
<keyword evidence="1" id="KW-0812">Transmembrane</keyword>
<reference evidence="4 5" key="1">
    <citation type="journal article" date="2018" name="Sci. Rep.">
        <title>Comparative genomics provides insights into the lifestyle and reveals functional heterogeneity of dark septate endophytic fungi.</title>
        <authorList>
            <person name="Knapp D.G."/>
            <person name="Nemeth J.B."/>
            <person name="Barry K."/>
            <person name="Hainaut M."/>
            <person name="Henrissat B."/>
            <person name="Johnson J."/>
            <person name="Kuo A."/>
            <person name="Lim J.H.P."/>
            <person name="Lipzen A."/>
            <person name="Nolan M."/>
            <person name="Ohm R.A."/>
            <person name="Tamas L."/>
            <person name="Grigoriev I.V."/>
            <person name="Spatafora J.W."/>
            <person name="Nagy L.G."/>
            <person name="Kovacs G.M."/>
        </authorList>
    </citation>
    <scope>NUCLEOTIDE SEQUENCE [LARGE SCALE GENOMIC DNA]</scope>
    <source>
        <strain evidence="4 5">DSE2036</strain>
    </source>
</reference>
<keyword evidence="2" id="KW-0732">Signal</keyword>
<evidence type="ECO:0000313" key="5">
    <source>
        <dbReference type="Proteomes" id="UP000244855"/>
    </source>
</evidence>
<feature type="transmembrane region" description="Helical" evidence="1">
    <location>
        <begin position="495"/>
        <end position="517"/>
    </location>
</feature>
<evidence type="ECO:0000256" key="2">
    <source>
        <dbReference type="SAM" id="SignalP"/>
    </source>
</evidence>
<keyword evidence="1" id="KW-1133">Transmembrane helix</keyword>
<organism evidence="4 5">
    <name type="scientific">Periconia macrospinosa</name>
    <dbReference type="NCBI Taxonomy" id="97972"/>
    <lineage>
        <taxon>Eukaryota</taxon>
        <taxon>Fungi</taxon>
        <taxon>Dikarya</taxon>
        <taxon>Ascomycota</taxon>
        <taxon>Pezizomycotina</taxon>
        <taxon>Dothideomycetes</taxon>
        <taxon>Pleosporomycetidae</taxon>
        <taxon>Pleosporales</taxon>
        <taxon>Massarineae</taxon>
        <taxon>Periconiaceae</taxon>
        <taxon>Periconia</taxon>
    </lineage>
</organism>
<feature type="chain" id="PRO_5016064720" description="DUF6536 domain-containing protein" evidence="2">
    <location>
        <begin position="20"/>
        <end position="670"/>
    </location>
</feature>
<feature type="transmembrane region" description="Helical" evidence="1">
    <location>
        <begin position="394"/>
        <end position="418"/>
    </location>
</feature>
<name>A0A2V1DI38_9PLEO</name>
<dbReference type="Proteomes" id="UP000244855">
    <property type="component" value="Unassembled WGS sequence"/>
</dbReference>
<feature type="domain" description="DUF6536" evidence="3">
    <location>
        <begin position="4"/>
        <end position="154"/>
    </location>
</feature>
<dbReference type="PANTHER" id="PTHR35395:SF1">
    <property type="entry name" value="DUF6536 DOMAIN-CONTAINING PROTEIN"/>
    <property type="match status" value="1"/>
</dbReference>
<protein>
    <recommendedName>
        <fullName evidence="3">DUF6536 domain-containing protein</fullName>
    </recommendedName>
</protein>